<feature type="compositionally biased region" description="Basic and acidic residues" evidence="1">
    <location>
        <begin position="50"/>
        <end position="62"/>
    </location>
</feature>
<evidence type="ECO:0000256" key="1">
    <source>
        <dbReference type="SAM" id="MobiDB-lite"/>
    </source>
</evidence>
<evidence type="ECO:0000313" key="3">
    <source>
        <dbReference type="Proteomes" id="UP000281343"/>
    </source>
</evidence>
<organism evidence="2 3">
    <name type="scientific">Rhodophyticola porphyridii</name>
    <dbReference type="NCBI Taxonomy" id="1852017"/>
    <lineage>
        <taxon>Bacteria</taxon>
        <taxon>Pseudomonadati</taxon>
        <taxon>Pseudomonadota</taxon>
        <taxon>Alphaproteobacteria</taxon>
        <taxon>Rhodobacterales</taxon>
        <taxon>Roseobacteraceae</taxon>
        <taxon>Rhodophyticola</taxon>
    </lineage>
</organism>
<dbReference type="InterPro" id="IPR021795">
    <property type="entry name" value="DUF3363"/>
</dbReference>
<feature type="compositionally biased region" description="Basic and acidic residues" evidence="1">
    <location>
        <begin position="32"/>
        <end position="42"/>
    </location>
</feature>
<evidence type="ECO:0000313" key="2">
    <source>
        <dbReference type="EMBL" id="RMA40656.1"/>
    </source>
</evidence>
<keyword evidence="3" id="KW-1185">Reference proteome</keyword>
<gene>
    <name evidence="2" type="ORF">D9R08_18400</name>
</gene>
<dbReference type="AlphaFoldDB" id="A0A3L9Y3H4"/>
<sequence length="274" mass="30336">MPQPQQLHTVQLRFGTASSVVSDPSSPTPQSRPEHSRRDGQQRHLPPLPAHRDRPGREDRARSGALCCRPRSPPQGAALRRAGIVERWSDDHWKVPLDLPERRLAHDRKGHGPGAKMELLSPIGLDKQVVHDGATWLDKELMREGSRSLREAGFGLEVKRDIDRRKQVLVQRGDAQDLGQGRIRAPRDLVQRLEAREIARVGRAMAADRGRDWTPVKPGSRFGGELVGSTRLACGRFAMIDNSMGFSLVPWNDALERRMGQQIAGVGIAGGGVD</sequence>
<dbReference type="Pfam" id="PF11843">
    <property type="entry name" value="DUF3363"/>
    <property type="match status" value="1"/>
</dbReference>
<feature type="region of interest" description="Disordered" evidence="1">
    <location>
        <begin position="1"/>
        <end position="77"/>
    </location>
</feature>
<accession>A0A3L9Y3H4</accession>
<comment type="caution">
    <text evidence="2">The sequence shown here is derived from an EMBL/GenBank/DDBJ whole genome shotgun (WGS) entry which is preliminary data.</text>
</comment>
<name>A0A3L9Y3H4_9RHOB</name>
<protein>
    <submittedName>
        <fullName evidence="2">DUF3363 domain-containing protein</fullName>
    </submittedName>
</protein>
<dbReference type="EMBL" id="RCNT01000014">
    <property type="protein sequence ID" value="RMA40656.1"/>
    <property type="molecule type" value="Genomic_DNA"/>
</dbReference>
<reference evidence="2 3" key="1">
    <citation type="submission" date="2018-10" db="EMBL/GenBank/DDBJ databases">
        <authorList>
            <person name="Jung H.S."/>
            <person name="Jeon C.O."/>
        </authorList>
    </citation>
    <scope>NUCLEOTIDE SEQUENCE [LARGE SCALE GENOMIC DNA]</scope>
    <source>
        <strain evidence="2 3">MA-7-27</strain>
    </source>
</reference>
<proteinExistence type="predicted"/>
<feature type="compositionally biased region" description="Low complexity" evidence="1">
    <location>
        <begin position="18"/>
        <end position="31"/>
    </location>
</feature>
<dbReference type="Proteomes" id="UP000281343">
    <property type="component" value="Unassembled WGS sequence"/>
</dbReference>